<protein>
    <submittedName>
        <fullName evidence="3">Alkaline phosphatase</fullName>
    </submittedName>
</protein>
<evidence type="ECO:0000259" key="2">
    <source>
        <dbReference type="Pfam" id="PF16655"/>
    </source>
</evidence>
<reference evidence="3 4" key="1">
    <citation type="submission" date="2015-05" db="EMBL/GenBank/DDBJ databases">
        <title>Genome sequencing and analysis of members of genus Stenotrophomonas.</title>
        <authorList>
            <person name="Patil P.P."/>
            <person name="Midha S."/>
            <person name="Patil P.B."/>
        </authorList>
    </citation>
    <scope>NUCLEOTIDE SEQUENCE [LARGE SCALE GENOMIC DNA]</scope>
    <source>
        <strain evidence="3 4">DSM 18929</strain>
    </source>
</reference>
<accession>A0A0R0C9F4</accession>
<evidence type="ECO:0000313" key="3">
    <source>
        <dbReference type="EMBL" id="KRG62775.1"/>
    </source>
</evidence>
<dbReference type="Gene3D" id="3.60.21.70">
    <property type="entry name" value="PhoD-like phosphatase"/>
    <property type="match status" value="1"/>
</dbReference>
<gene>
    <name evidence="3" type="ORF">ABB26_15010</name>
</gene>
<dbReference type="AlphaFoldDB" id="A0A0R0C9F4"/>
<dbReference type="InterPro" id="IPR029052">
    <property type="entry name" value="Metallo-depent_PP-like"/>
</dbReference>
<dbReference type="InterPro" id="IPR052900">
    <property type="entry name" value="Phospholipid_Metab_Enz"/>
</dbReference>
<feature type="domain" description="PhoD-like phosphatase metallophosphatase" evidence="1">
    <location>
        <begin position="143"/>
        <end position="514"/>
    </location>
</feature>
<feature type="domain" description="Phospholipase D N-terminal" evidence="2">
    <location>
        <begin position="41"/>
        <end position="131"/>
    </location>
</feature>
<dbReference type="STRING" id="405444.ABB26_15010"/>
<dbReference type="Proteomes" id="UP000050864">
    <property type="component" value="Unassembled WGS sequence"/>
</dbReference>
<proteinExistence type="predicted"/>
<dbReference type="PANTHER" id="PTHR43606:SF2">
    <property type="entry name" value="ALKALINE PHOSPHATASE FAMILY PROTEIN (AFU_ORTHOLOGUE AFUA_5G03860)"/>
    <property type="match status" value="1"/>
</dbReference>
<name>A0A0R0C9F4_9GAMM</name>
<dbReference type="Gene3D" id="2.60.40.380">
    <property type="entry name" value="Purple acid phosphatase-like, N-terminal"/>
    <property type="match status" value="1"/>
</dbReference>
<keyword evidence="4" id="KW-1185">Reference proteome</keyword>
<dbReference type="InterPro" id="IPR032093">
    <property type="entry name" value="PhoD_N"/>
</dbReference>
<organism evidence="3 4">
    <name type="scientific">Stenotrophomonas humi</name>
    <dbReference type="NCBI Taxonomy" id="405444"/>
    <lineage>
        <taxon>Bacteria</taxon>
        <taxon>Pseudomonadati</taxon>
        <taxon>Pseudomonadota</taxon>
        <taxon>Gammaproteobacteria</taxon>
        <taxon>Lysobacterales</taxon>
        <taxon>Lysobacteraceae</taxon>
        <taxon>Stenotrophomonas</taxon>
    </lineage>
</organism>
<evidence type="ECO:0000313" key="4">
    <source>
        <dbReference type="Proteomes" id="UP000050864"/>
    </source>
</evidence>
<dbReference type="RefSeq" id="WP_057635511.1">
    <property type="nucleotide sequence ID" value="NZ_LDJI01000028.1"/>
</dbReference>
<evidence type="ECO:0000259" key="1">
    <source>
        <dbReference type="Pfam" id="PF09423"/>
    </source>
</evidence>
<dbReference type="PANTHER" id="PTHR43606">
    <property type="entry name" value="PHOSPHATASE, PUTATIVE (AFU_ORTHOLOGUE AFUA_6G08710)-RELATED"/>
    <property type="match status" value="1"/>
</dbReference>
<comment type="caution">
    <text evidence="3">The sequence shown here is derived from an EMBL/GenBank/DDBJ whole genome shotgun (WGS) entry which is preliminary data.</text>
</comment>
<sequence length="544" mass="60351">MTLNIDRRRLIIGAGLGLGALLLPAGKLLAAEVLNAKGFTHNVASGEPGSDSMLLWTRYVPRGTSDEVRLQAEMALDPAFTRVIGGATVRTGAYRDWTAKLTIDGLQPGTTYWYRFIAPDGSVSAVGRTRTLPVGDVASFKLGLFSCANLPIGWFNAYAHAAERDDMDLWLHVGDYIYEYGIASYKPQDRIAERDVMPAHDHEMVSLLDYRMRLACYRADADLQKLHQMAPMVALWDDHEITNDSWEGGAQNHQPDKEGDWNIRKAAAVQAYREWMPVSEEPWKAYSIGTLATLYRTESRLIGRTQPADIKNAFAAGTDAALEVFRDGPWQDASATMLGLEQESWLHHALQANARSSHWQLVGMGTILGRTVMPQETVGWLRPEASDRSREAFKDNVRAARLGLPMWMDRWDGYPAARSRLLRAAQQADANLVMLSGDSHNAWAFSLQEDGRPAGVEFAVQAVTSGGIEGSMATDPRNVAKAFMATNPEISWCDTSQRGYAMIEITPQQVSSEWVFMQDIKTRGTAVAGTHRMRVEQDRKVFAG</sequence>
<dbReference type="InterPro" id="IPR018946">
    <property type="entry name" value="PhoD-like_MPP"/>
</dbReference>
<dbReference type="Pfam" id="PF09423">
    <property type="entry name" value="PhoD"/>
    <property type="match status" value="1"/>
</dbReference>
<dbReference type="OrthoDB" id="327733at2"/>
<dbReference type="PATRIC" id="fig|405444.3.peg.2109"/>
<dbReference type="Pfam" id="PF16655">
    <property type="entry name" value="PhoD_N"/>
    <property type="match status" value="1"/>
</dbReference>
<dbReference type="EMBL" id="LDJI01000028">
    <property type="protein sequence ID" value="KRG62775.1"/>
    <property type="molecule type" value="Genomic_DNA"/>
</dbReference>
<dbReference type="SUPFAM" id="SSF56300">
    <property type="entry name" value="Metallo-dependent phosphatases"/>
    <property type="match status" value="1"/>
</dbReference>
<dbReference type="PROSITE" id="PS51318">
    <property type="entry name" value="TAT"/>
    <property type="match status" value="1"/>
</dbReference>
<dbReference type="InterPro" id="IPR006311">
    <property type="entry name" value="TAT_signal"/>
</dbReference>
<dbReference type="InterPro" id="IPR038607">
    <property type="entry name" value="PhoD-like_sf"/>
</dbReference>
<dbReference type="CDD" id="cd07389">
    <property type="entry name" value="MPP_PhoD"/>
    <property type="match status" value="1"/>
</dbReference>